<dbReference type="InterPro" id="IPR031887">
    <property type="entry name" value="SDCCAG8"/>
</dbReference>
<dbReference type="GeneID" id="106180680"/>
<dbReference type="Proteomes" id="UP000085678">
    <property type="component" value="Unplaced"/>
</dbReference>
<dbReference type="GO" id="GO:0007098">
    <property type="term" value="P:centrosome cycle"/>
    <property type="evidence" value="ECO:0007669"/>
    <property type="project" value="InterPro"/>
</dbReference>
<evidence type="ECO:0000313" key="4">
    <source>
        <dbReference type="RefSeq" id="XP_013420192.1"/>
    </source>
</evidence>
<dbReference type="AlphaFoldDB" id="A0A1S3KCH1"/>
<accession>A0A1S3KCH1</accession>
<dbReference type="KEGG" id="lak:106180680"/>
<feature type="region of interest" description="Disordered" evidence="2">
    <location>
        <begin position="27"/>
        <end position="150"/>
    </location>
</feature>
<evidence type="ECO:0000313" key="3">
    <source>
        <dbReference type="Proteomes" id="UP000085678"/>
    </source>
</evidence>
<name>A0A1S3KCH1_LINAN</name>
<dbReference type="Pfam" id="PF15964">
    <property type="entry name" value="CCCAP"/>
    <property type="match status" value="1"/>
</dbReference>
<feature type="compositionally biased region" description="Basic and acidic residues" evidence="2">
    <location>
        <begin position="80"/>
        <end position="92"/>
    </location>
</feature>
<dbReference type="FunCoup" id="A0A1S3KCH1">
    <property type="interactions" value="53"/>
</dbReference>
<dbReference type="GO" id="GO:0005813">
    <property type="term" value="C:centrosome"/>
    <property type="evidence" value="ECO:0007669"/>
    <property type="project" value="InterPro"/>
</dbReference>
<keyword evidence="3" id="KW-1185">Reference proteome</keyword>
<dbReference type="PANTHER" id="PTHR34343">
    <property type="entry name" value="SEROLOGICALLY DEFINED COLON CANCER ANTIGEN 8"/>
    <property type="match status" value="1"/>
</dbReference>
<proteinExistence type="predicted"/>
<reference evidence="4" key="1">
    <citation type="submission" date="2025-08" db="UniProtKB">
        <authorList>
            <consortium name="RefSeq"/>
        </authorList>
    </citation>
    <scope>IDENTIFICATION</scope>
    <source>
        <tissue evidence="4">Gonads</tissue>
    </source>
</reference>
<feature type="compositionally biased region" description="Low complexity" evidence="2">
    <location>
        <begin position="42"/>
        <end position="59"/>
    </location>
</feature>
<dbReference type="RefSeq" id="XP_013420192.1">
    <property type="nucleotide sequence ID" value="XM_013564738.1"/>
</dbReference>
<gene>
    <name evidence="4" type="primary">LOC106180680</name>
</gene>
<dbReference type="GO" id="GO:0001764">
    <property type="term" value="P:neuron migration"/>
    <property type="evidence" value="ECO:0007669"/>
    <property type="project" value="TreeGrafter"/>
</dbReference>
<dbReference type="GO" id="GO:0030010">
    <property type="term" value="P:establishment of cell polarity"/>
    <property type="evidence" value="ECO:0007669"/>
    <property type="project" value="TreeGrafter"/>
</dbReference>
<organism evidence="3 4">
    <name type="scientific">Lingula anatina</name>
    <name type="common">Brachiopod</name>
    <name type="synonym">Lingula unguis</name>
    <dbReference type="NCBI Taxonomy" id="7574"/>
    <lineage>
        <taxon>Eukaryota</taxon>
        <taxon>Metazoa</taxon>
        <taxon>Spiralia</taxon>
        <taxon>Lophotrochozoa</taxon>
        <taxon>Brachiopoda</taxon>
        <taxon>Linguliformea</taxon>
        <taxon>Lingulata</taxon>
        <taxon>Lingulida</taxon>
        <taxon>Linguloidea</taxon>
        <taxon>Lingulidae</taxon>
        <taxon>Lingula</taxon>
    </lineage>
</organism>
<feature type="coiled-coil region" evidence="1">
    <location>
        <begin position="377"/>
        <end position="720"/>
    </location>
</feature>
<keyword evidence="1" id="KW-0175">Coiled coil</keyword>
<dbReference type="GO" id="GO:0005814">
    <property type="term" value="C:centriole"/>
    <property type="evidence" value="ECO:0007669"/>
    <property type="project" value="TreeGrafter"/>
</dbReference>
<dbReference type="PANTHER" id="PTHR34343:SF1">
    <property type="entry name" value="SEROLOGICALLY DEFINED COLON CANCER ANTIGEN 8"/>
    <property type="match status" value="1"/>
</dbReference>
<dbReference type="GO" id="GO:0035148">
    <property type="term" value="P:tube formation"/>
    <property type="evidence" value="ECO:0007669"/>
    <property type="project" value="TreeGrafter"/>
</dbReference>
<feature type="coiled-coil region" evidence="1">
    <location>
        <begin position="299"/>
        <end position="340"/>
    </location>
</feature>
<dbReference type="InParanoid" id="A0A1S3KCH1"/>
<feature type="compositionally biased region" description="Basic residues" evidence="2">
    <location>
        <begin position="109"/>
        <end position="132"/>
    </location>
</feature>
<evidence type="ECO:0000256" key="1">
    <source>
        <dbReference type="SAM" id="Coils"/>
    </source>
</evidence>
<evidence type="ECO:0000256" key="2">
    <source>
        <dbReference type="SAM" id="MobiDB-lite"/>
    </source>
</evidence>
<feature type="coiled-coil region" evidence="1">
    <location>
        <begin position="219"/>
        <end position="260"/>
    </location>
</feature>
<sequence>MQAFEDVDFDESFGEYQHSLKERIHVSMEEVRQALESPAPPSSRSASPSSPRMRSSPRYSAKKKTGLDPRTRSSSSRSPRGHDSQESHEYPQRRPGSRNSSENAERITGRHYHQQQPRHRPRQGGHQLKGRKPTSGSSRRISGPKQPFNDLSYKAAVDRLRDMLQQYDSTHSPLTRPKTVHFEPSQISHQFIPSPVYKKSDLPRVEEVVPIVQHQSNYIKQLEAESQFCKGEITALKKRIAEVVEENKMLQEELKSVMSQNILADSDQEFKGSRSRQDDEDRMSRLDYKRWKKELERISDLHSAKSRRLEAQLANAREEAEQNEKVVEELQGKLRLLESLNKLGRADTEQEPGLCIQCAQNEAMVSSVIGGRNTQVIENLTKERDGLIETVASFKSKLEDQKQREEEAYAQLKKSAELVEQAQFDKMQAITQREQLADKLHKFERRMEDLVHSHQKNVDAERELARKESKKEIEELNLRLKELTDLHGTVQHQLDRVTREKVTMQAELERTRTQVTEFDTDYTKATEELKSQLAQANIERNAAVKEMNRIRTEVDKTNRDNEMEKSRLKENLEDVRRRLMQAERELMNAKEECITLATDMQAIEKDAQLCKMAKESMEKGRREELHTVTKRAQQREVELNSLIEEIEARHALTNAETEDMLQQQNGLIGKLREECRTLASQLEQTAQKYRGEVRQVKNLNEELSVRLEKTLNRLKEMEAQHVQHGQMHDKMRQRLAQMDEHAQYQGQQILDLLAKQSSLMRDRQLLGKEVEFLRAQVAPPNECDLDKLVTSRRGMVDDVLESARRDGDQGQEKQ</sequence>
<dbReference type="OrthoDB" id="10252347at2759"/>
<protein>
    <submittedName>
        <fullName evidence="4">Serologically defined colon cancer antigen 8 homolog isoform X1</fullName>
    </submittedName>
</protein>